<evidence type="ECO:0000259" key="4">
    <source>
        <dbReference type="PROSITE" id="PS50987"/>
    </source>
</evidence>
<name>A0A1R1J960_9BURK</name>
<evidence type="ECO:0000256" key="1">
    <source>
        <dbReference type="ARBA" id="ARBA00023015"/>
    </source>
</evidence>
<protein>
    <submittedName>
        <fullName evidence="5">Transcriptional regulator</fullName>
    </submittedName>
</protein>
<accession>A0A1R1J960</accession>
<dbReference type="InterPro" id="IPR051011">
    <property type="entry name" value="Metal_resp_trans_reg"/>
</dbReference>
<dbReference type="OrthoDB" id="5297460at2"/>
<keyword evidence="3" id="KW-0804">Transcription</keyword>
<dbReference type="Pfam" id="PF12840">
    <property type="entry name" value="HTH_20"/>
    <property type="match status" value="1"/>
</dbReference>
<dbReference type="NCBIfam" id="NF033788">
    <property type="entry name" value="HTH_metalloreg"/>
    <property type="match status" value="1"/>
</dbReference>
<evidence type="ECO:0000256" key="2">
    <source>
        <dbReference type="ARBA" id="ARBA00023125"/>
    </source>
</evidence>
<dbReference type="GO" id="GO:0003700">
    <property type="term" value="F:DNA-binding transcription factor activity"/>
    <property type="evidence" value="ECO:0007669"/>
    <property type="project" value="InterPro"/>
</dbReference>
<evidence type="ECO:0000256" key="3">
    <source>
        <dbReference type="ARBA" id="ARBA00023163"/>
    </source>
</evidence>
<dbReference type="PANTHER" id="PTHR43132:SF2">
    <property type="entry name" value="ARSENICAL RESISTANCE OPERON REPRESSOR ARSR-RELATED"/>
    <property type="match status" value="1"/>
</dbReference>
<organism evidence="5 6">
    <name type="scientific">Burkholderia ubonensis</name>
    <dbReference type="NCBI Taxonomy" id="101571"/>
    <lineage>
        <taxon>Bacteria</taxon>
        <taxon>Pseudomonadati</taxon>
        <taxon>Pseudomonadota</taxon>
        <taxon>Betaproteobacteria</taxon>
        <taxon>Burkholderiales</taxon>
        <taxon>Burkholderiaceae</taxon>
        <taxon>Burkholderia</taxon>
        <taxon>Burkholderia cepacia complex</taxon>
    </lineage>
</organism>
<dbReference type="PRINTS" id="PR00778">
    <property type="entry name" value="HTHARSR"/>
</dbReference>
<dbReference type="GO" id="GO:0003677">
    <property type="term" value="F:DNA binding"/>
    <property type="evidence" value="ECO:0007669"/>
    <property type="project" value="UniProtKB-KW"/>
</dbReference>
<proteinExistence type="predicted"/>
<keyword evidence="1" id="KW-0805">Transcription regulation</keyword>
<dbReference type="AlphaFoldDB" id="A0A1R1J960"/>
<evidence type="ECO:0000313" key="6">
    <source>
        <dbReference type="Proteomes" id="UP000187194"/>
    </source>
</evidence>
<dbReference type="SUPFAM" id="SSF46785">
    <property type="entry name" value="Winged helix' DNA-binding domain"/>
    <property type="match status" value="1"/>
</dbReference>
<dbReference type="PANTHER" id="PTHR43132">
    <property type="entry name" value="ARSENICAL RESISTANCE OPERON REPRESSOR ARSR-RELATED"/>
    <property type="match status" value="1"/>
</dbReference>
<dbReference type="InterPro" id="IPR036390">
    <property type="entry name" value="WH_DNA-bd_sf"/>
</dbReference>
<dbReference type="PROSITE" id="PS50987">
    <property type="entry name" value="HTH_ARSR_2"/>
    <property type="match status" value="1"/>
</dbReference>
<dbReference type="Proteomes" id="UP000187194">
    <property type="component" value="Unassembled WGS sequence"/>
</dbReference>
<evidence type="ECO:0000313" key="5">
    <source>
        <dbReference type="EMBL" id="OMG71825.1"/>
    </source>
</evidence>
<sequence length="121" mass="13093">MIRYFDYYRKMETNQTIAALAALAHESRLAIFRALVQAGPQGLPAGQIATLLDAPPSSLSFHLKELAHAQLVTSRQEGRFVIYCANFATMNGLLAYLTENCCGGNPCSPAAACSTTGERRP</sequence>
<comment type="caution">
    <text evidence="5">The sequence shown here is derived from an EMBL/GenBank/DDBJ whole genome shotgun (WGS) entry which is preliminary data.</text>
</comment>
<dbReference type="InterPro" id="IPR036388">
    <property type="entry name" value="WH-like_DNA-bd_sf"/>
</dbReference>
<gene>
    <name evidence="5" type="ORF">BW685_19315</name>
</gene>
<keyword evidence="2" id="KW-0238">DNA-binding</keyword>
<feature type="domain" description="HTH arsR-type" evidence="4">
    <location>
        <begin position="8"/>
        <end position="105"/>
    </location>
</feature>
<dbReference type="InterPro" id="IPR011991">
    <property type="entry name" value="ArsR-like_HTH"/>
</dbReference>
<dbReference type="SMART" id="SM00418">
    <property type="entry name" value="HTH_ARSR"/>
    <property type="match status" value="1"/>
</dbReference>
<dbReference type="CDD" id="cd00090">
    <property type="entry name" value="HTH_ARSR"/>
    <property type="match status" value="1"/>
</dbReference>
<dbReference type="InterPro" id="IPR001845">
    <property type="entry name" value="HTH_ArsR_DNA-bd_dom"/>
</dbReference>
<dbReference type="Gene3D" id="1.10.10.10">
    <property type="entry name" value="Winged helix-like DNA-binding domain superfamily/Winged helix DNA-binding domain"/>
    <property type="match status" value="1"/>
</dbReference>
<dbReference type="EMBL" id="MTJZ01000023">
    <property type="protein sequence ID" value="OMG71825.1"/>
    <property type="molecule type" value="Genomic_DNA"/>
</dbReference>
<reference evidence="5 6" key="1">
    <citation type="submission" date="2017-01" db="EMBL/GenBank/DDBJ databases">
        <title>Phylogeographic, genomic and meropenem susceptibility analysis of Burkholderia ubonensis.</title>
        <authorList>
            <person name="Price E.P."/>
            <person name="Sarovich D.S."/>
            <person name="Webb J.R."/>
            <person name="Hall C.M."/>
            <person name="Sahl J.W."/>
            <person name="Kaestli M."/>
            <person name="Mayo M."/>
            <person name="Harrington G."/>
            <person name="Baker A.L."/>
            <person name="Sidak-Loftis L.C."/>
            <person name="Lummis M."/>
            <person name="Schupp J.M."/>
            <person name="Gillece J.D."/>
            <person name="Tuanyok A."/>
            <person name="Warner J."/>
            <person name="Busch J.D."/>
            <person name="Keim P."/>
            <person name="Currie B.J."/>
            <person name="Wagner D.M."/>
        </authorList>
    </citation>
    <scope>NUCLEOTIDE SEQUENCE [LARGE SCALE GENOMIC DNA]</scope>
    <source>
        <strain evidence="5 6">A21</strain>
    </source>
</reference>